<organism evidence="2 3">
    <name type="scientific">Pseudonocardia humida</name>
    <dbReference type="NCBI Taxonomy" id="2800819"/>
    <lineage>
        <taxon>Bacteria</taxon>
        <taxon>Bacillati</taxon>
        <taxon>Actinomycetota</taxon>
        <taxon>Actinomycetes</taxon>
        <taxon>Pseudonocardiales</taxon>
        <taxon>Pseudonocardiaceae</taxon>
        <taxon>Pseudonocardia</taxon>
    </lineage>
</organism>
<dbReference type="RefSeq" id="WP_252441256.1">
    <property type="nucleotide sequence ID" value="NZ_JAGSOV010000044.1"/>
</dbReference>
<dbReference type="Proteomes" id="UP001165283">
    <property type="component" value="Unassembled WGS sequence"/>
</dbReference>
<name>A0ABT1A3Q3_9PSEU</name>
<evidence type="ECO:0000313" key="2">
    <source>
        <dbReference type="EMBL" id="MCO1657615.1"/>
    </source>
</evidence>
<feature type="region of interest" description="Disordered" evidence="1">
    <location>
        <begin position="1"/>
        <end position="27"/>
    </location>
</feature>
<comment type="caution">
    <text evidence="2">The sequence shown here is derived from an EMBL/GenBank/DDBJ whole genome shotgun (WGS) entry which is preliminary data.</text>
</comment>
<protein>
    <submittedName>
        <fullName evidence="2">Uncharacterized protein</fullName>
    </submittedName>
</protein>
<reference evidence="2" key="1">
    <citation type="submission" date="2021-04" db="EMBL/GenBank/DDBJ databases">
        <title>Pseudonocardia sp. nov., isolated from sandy soil of mangrove forest.</title>
        <authorList>
            <person name="Zan Z."/>
            <person name="Huang R."/>
            <person name="Liu W."/>
        </authorList>
    </citation>
    <scope>NUCLEOTIDE SEQUENCE</scope>
    <source>
        <strain evidence="2">S2-4</strain>
    </source>
</reference>
<gene>
    <name evidence="2" type="ORF">KDL28_21380</name>
</gene>
<evidence type="ECO:0000256" key="1">
    <source>
        <dbReference type="SAM" id="MobiDB-lite"/>
    </source>
</evidence>
<proteinExistence type="predicted"/>
<evidence type="ECO:0000313" key="3">
    <source>
        <dbReference type="Proteomes" id="UP001165283"/>
    </source>
</evidence>
<dbReference type="EMBL" id="JAGSOV010000044">
    <property type="protein sequence ID" value="MCO1657615.1"/>
    <property type="molecule type" value="Genomic_DNA"/>
</dbReference>
<sequence length="55" mass="6119">MLASSGSIYGPAWAPEPPAQPYLPVDEDSPLQYVDPYALTEDFLERTGQMYARRG</sequence>
<accession>A0ABT1A3Q3</accession>
<keyword evidence="3" id="KW-1185">Reference proteome</keyword>